<evidence type="ECO:0000256" key="1">
    <source>
        <dbReference type="SAM" id="MobiDB-lite"/>
    </source>
</evidence>
<dbReference type="Proteomes" id="UP000030764">
    <property type="component" value="Unassembled WGS sequence"/>
</dbReference>
<name>A0A085M1K9_9BILA</name>
<dbReference type="Proteomes" id="UP000030758">
    <property type="component" value="Unassembled WGS sequence"/>
</dbReference>
<evidence type="ECO:0000313" key="4">
    <source>
        <dbReference type="Proteomes" id="UP000030764"/>
    </source>
</evidence>
<feature type="region of interest" description="Disordered" evidence="1">
    <location>
        <begin position="1"/>
        <end position="60"/>
    </location>
</feature>
<dbReference type="EMBL" id="KL363243">
    <property type="protein sequence ID" value="KFD51105.1"/>
    <property type="molecule type" value="Genomic_DNA"/>
</dbReference>
<sequence>MGNLLSKSKSFALLRSPASKNEGQDEVQEGPSDDSRTIKEQRERHETVPSEEREEELSSKHRKVLHLADMSTFESNVSLAGSDHDLKEREDMLEELEFAENAME</sequence>
<keyword evidence="4" id="KW-1185">Reference proteome</keyword>
<dbReference type="EMBL" id="KL367581">
    <property type="protein sequence ID" value="KFD63075.1"/>
    <property type="molecule type" value="Genomic_DNA"/>
</dbReference>
<evidence type="ECO:0000313" key="3">
    <source>
        <dbReference type="EMBL" id="KFD63075.1"/>
    </source>
</evidence>
<organism evidence="2 4">
    <name type="scientific">Trichuris suis</name>
    <name type="common">pig whipworm</name>
    <dbReference type="NCBI Taxonomy" id="68888"/>
    <lineage>
        <taxon>Eukaryota</taxon>
        <taxon>Metazoa</taxon>
        <taxon>Ecdysozoa</taxon>
        <taxon>Nematoda</taxon>
        <taxon>Enoplea</taxon>
        <taxon>Dorylaimia</taxon>
        <taxon>Trichinellida</taxon>
        <taxon>Trichuridae</taxon>
        <taxon>Trichuris</taxon>
    </lineage>
</organism>
<dbReference type="OrthoDB" id="10413687at2759"/>
<evidence type="ECO:0000313" key="2">
    <source>
        <dbReference type="EMBL" id="KFD51105.1"/>
    </source>
</evidence>
<protein>
    <submittedName>
        <fullName evidence="2">Uncharacterized protein</fullName>
    </submittedName>
</protein>
<feature type="compositionally biased region" description="Basic and acidic residues" evidence="1">
    <location>
        <begin position="33"/>
        <end position="59"/>
    </location>
</feature>
<proteinExistence type="predicted"/>
<gene>
    <name evidence="2" type="ORF">M513_08005</name>
    <name evidence="3" type="ORF">M514_08005</name>
</gene>
<dbReference type="AlphaFoldDB" id="A0A085M1K9"/>
<accession>A0A085M1K9</accession>
<reference evidence="2 4" key="1">
    <citation type="journal article" date="2014" name="Nat. Genet.">
        <title>Genome and transcriptome of the porcine whipworm Trichuris suis.</title>
        <authorList>
            <person name="Jex A.R."/>
            <person name="Nejsum P."/>
            <person name="Schwarz E.M."/>
            <person name="Hu L."/>
            <person name="Young N.D."/>
            <person name="Hall R.S."/>
            <person name="Korhonen P.K."/>
            <person name="Liao S."/>
            <person name="Thamsborg S."/>
            <person name="Xia J."/>
            <person name="Xu P."/>
            <person name="Wang S."/>
            <person name="Scheerlinck J.P."/>
            <person name="Hofmann A."/>
            <person name="Sternberg P.W."/>
            <person name="Wang J."/>
            <person name="Gasser R.B."/>
        </authorList>
    </citation>
    <scope>NUCLEOTIDE SEQUENCE [LARGE SCALE GENOMIC DNA]</scope>
    <source>
        <strain evidence="3">DCEP-RM93F</strain>
        <strain evidence="2">DCEP-RM93M</strain>
    </source>
</reference>